<dbReference type="EMBL" id="QKWP01002486">
    <property type="protein sequence ID" value="RIB03177.1"/>
    <property type="molecule type" value="Genomic_DNA"/>
</dbReference>
<dbReference type="GO" id="GO:0003676">
    <property type="term" value="F:nucleic acid binding"/>
    <property type="evidence" value="ECO:0007669"/>
    <property type="project" value="InterPro"/>
</dbReference>
<sequence>MAFMQKYTFGQVYYFSKHKTDALYGIEIAEKNITEQRSDYVFYTDGFWYKKEEGIKNRMGSTWVQLDRKEEIVSLVGKIRVVDWPLSTRSELVAILCALLVVKSDSLVVVKTVSLAAISSIEKLYKVKAHDGVVWNKLADKLAKKAAHF</sequence>
<dbReference type="AlphaFoldDB" id="A0A397U2A9"/>
<organism evidence="1 2">
    <name type="scientific">Gigaspora rosea</name>
    <dbReference type="NCBI Taxonomy" id="44941"/>
    <lineage>
        <taxon>Eukaryota</taxon>
        <taxon>Fungi</taxon>
        <taxon>Fungi incertae sedis</taxon>
        <taxon>Mucoromycota</taxon>
        <taxon>Glomeromycotina</taxon>
        <taxon>Glomeromycetes</taxon>
        <taxon>Diversisporales</taxon>
        <taxon>Gigasporaceae</taxon>
        <taxon>Gigaspora</taxon>
    </lineage>
</organism>
<reference evidence="1 2" key="1">
    <citation type="submission" date="2018-06" db="EMBL/GenBank/DDBJ databases">
        <title>Comparative genomics reveals the genomic features of Rhizophagus irregularis, R. cerebriforme, R. diaphanum and Gigaspora rosea, and their symbiotic lifestyle signature.</title>
        <authorList>
            <person name="Morin E."/>
            <person name="San Clemente H."/>
            <person name="Chen E.C.H."/>
            <person name="De La Providencia I."/>
            <person name="Hainaut M."/>
            <person name="Kuo A."/>
            <person name="Kohler A."/>
            <person name="Murat C."/>
            <person name="Tang N."/>
            <person name="Roy S."/>
            <person name="Loubradou J."/>
            <person name="Henrissat B."/>
            <person name="Grigoriev I.V."/>
            <person name="Corradi N."/>
            <person name="Roux C."/>
            <person name="Martin F.M."/>
        </authorList>
    </citation>
    <scope>NUCLEOTIDE SEQUENCE [LARGE SCALE GENOMIC DNA]</scope>
    <source>
        <strain evidence="1 2">DAOM 194757</strain>
    </source>
</reference>
<dbReference type="SUPFAM" id="SSF53098">
    <property type="entry name" value="Ribonuclease H-like"/>
    <property type="match status" value="1"/>
</dbReference>
<dbReference type="Gene3D" id="3.30.420.10">
    <property type="entry name" value="Ribonuclease H-like superfamily/Ribonuclease H"/>
    <property type="match status" value="1"/>
</dbReference>
<protein>
    <recommendedName>
        <fullName evidence="3">RNase H type-1 domain-containing protein</fullName>
    </recommendedName>
</protein>
<gene>
    <name evidence="1" type="ORF">C2G38_2225868</name>
</gene>
<evidence type="ECO:0008006" key="3">
    <source>
        <dbReference type="Google" id="ProtNLM"/>
    </source>
</evidence>
<accession>A0A397U2A9</accession>
<proteinExistence type="predicted"/>
<dbReference type="InterPro" id="IPR036397">
    <property type="entry name" value="RNaseH_sf"/>
</dbReference>
<dbReference type="InterPro" id="IPR012337">
    <property type="entry name" value="RNaseH-like_sf"/>
</dbReference>
<evidence type="ECO:0000313" key="1">
    <source>
        <dbReference type="EMBL" id="RIB03177.1"/>
    </source>
</evidence>
<dbReference type="Proteomes" id="UP000266673">
    <property type="component" value="Unassembled WGS sequence"/>
</dbReference>
<evidence type="ECO:0000313" key="2">
    <source>
        <dbReference type="Proteomes" id="UP000266673"/>
    </source>
</evidence>
<name>A0A397U2A9_9GLOM</name>
<keyword evidence="2" id="KW-1185">Reference proteome</keyword>
<comment type="caution">
    <text evidence="1">The sequence shown here is derived from an EMBL/GenBank/DDBJ whole genome shotgun (WGS) entry which is preliminary data.</text>
</comment>
<dbReference type="STRING" id="44941.A0A397U2A9"/>